<keyword evidence="7" id="KW-0813">Transport</keyword>
<sequence length="138" mass="15659">MFRFRRWKKRAEPQINVTPLVDVILQLVIFFIVTTTFVSVETGARVNLPSANFSRIEEAKTITVTLTKGNTLYLNGSLTDWTELPRLLVVELRKNPDAAVVIEADREVLHGRVVKLMDLLRRAGVERMAIATQPGEEK</sequence>
<keyword evidence="4 7" id="KW-0812">Transmembrane</keyword>
<protein>
    <submittedName>
        <fullName evidence="8">Biopolymer transporter ExbD</fullName>
    </submittedName>
</protein>
<evidence type="ECO:0000256" key="2">
    <source>
        <dbReference type="ARBA" id="ARBA00005811"/>
    </source>
</evidence>
<dbReference type="Pfam" id="PF02472">
    <property type="entry name" value="ExbD"/>
    <property type="match status" value="1"/>
</dbReference>
<dbReference type="EMBL" id="DTFV01000074">
    <property type="protein sequence ID" value="HGI30707.1"/>
    <property type="molecule type" value="Genomic_DNA"/>
</dbReference>
<dbReference type="GO" id="GO:0022857">
    <property type="term" value="F:transmembrane transporter activity"/>
    <property type="evidence" value="ECO:0007669"/>
    <property type="project" value="InterPro"/>
</dbReference>
<keyword evidence="6" id="KW-0472">Membrane</keyword>
<evidence type="ECO:0000256" key="3">
    <source>
        <dbReference type="ARBA" id="ARBA00022475"/>
    </source>
</evidence>
<evidence type="ECO:0000256" key="4">
    <source>
        <dbReference type="ARBA" id="ARBA00022692"/>
    </source>
</evidence>
<evidence type="ECO:0000256" key="6">
    <source>
        <dbReference type="ARBA" id="ARBA00023136"/>
    </source>
</evidence>
<comment type="caution">
    <text evidence="8">The sequence shown here is derived from an EMBL/GenBank/DDBJ whole genome shotgun (WGS) entry which is preliminary data.</text>
</comment>
<keyword evidence="5" id="KW-1133">Transmembrane helix</keyword>
<accession>A0A7V3YGJ9</accession>
<keyword evidence="7" id="KW-0653">Protein transport</keyword>
<name>A0A7V3YGJ9_9BACT</name>
<dbReference type="InterPro" id="IPR003400">
    <property type="entry name" value="ExbD"/>
</dbReference>
<keyword evidence="3" id="KW-1003">Cell membrane</keyword>
<evidence type="ECO:0000256" key="7">
    <source>
        <dbReference type="RuleBase" id="RU003879"/>
    </source>
</evidence>
<dbReference type="Gene3D" id="3.30.420.270">
    <property type="match status" value="1"/>
</dbReference>
<evidence type="ECO:0000313" key="8">
    <source>
        <dbReference type="EMBL" id="HGI30707.1"/>
    </source>
</evidence>
<evidence type="ECO:0000256" key="1">
    <source>
        <dbReference type="ARBA" id="ARBA00004162"/>
    </source>
</evidence>
<reference evidence="8" key="1">
    <citation type="journal article" date="2020" name="mSystems">
        <title>Genome- and Community-Level Interaction Insights into Carbon Utilization and Element Cycling Functions of Hydrothermarchaeota in Hydrothermal Sediment.</title>
        <authorList>
            <person name="Zhou Z."/>
            <person name="Liu Y."/>
            <person name="Xu W."/>
            <person name="Pan J."/>
            <person name="Luo Z.H."/>
            <person name="Li M."/>
        </authorList>
    </citation>
    <scope>NUCLEOTIDE SEQUENCE [LARGE SCALE GENOMIC DNA]</scope>
    <source>
        <strain evidence="8">SpSt-747</strain>
    </source>
</reference>
<gene>
    <name evidence="8" type="ORF">ENV30_05300</name>
</gene>
<dbReference type="AlphaFoldDB" id="A0A7V3YGJ9"/>
<evidence type="ECO:0000256" key="5">
    <source>
        <dbReference type="ARBA" id="ARBA00022989"/>
    </source>
</evidence>
<proteinExistence type="inferred from homology"/>
<dbReference type="GO" id="GO:0015031">
    <property type="term" value="P:protein transport"/>
    <property type="evidence" value="ECO:0007669"/>
    <property type="project" value="UniProtKB-KW"/>
</dbReference>
<dbReference type="PANTHER" id="PTHR30558">
    <property type="entry name" value="EXBD MEMBRANE COMPONENT OF PMF-DRIVEN MACROMOLECULE IMPORT SYSTEM"/>
    <property type="match status" value="1"/>
</dbReference>
<comment type="similarity">
    <text evidence="2 7">Belongs to the ExbD/TolR family.</text>
</comment>
<comment type="subcellular location">
    <subcellularLocation>
        <location evidence="1">Cell membrane</location>
        <topology evidence="1">Single-pass membrane protein</topology>
    </subcellularLocation>
    <subcellularLocation>
        <location evidence="7">Cell membrane</location>
        <topology evidence="7">Single-pass type II membrane protein</topology>
    </subcellularLocation>
</comment>
<dbReference type="GO" id="GO:0005886">
    <property type="term" value="C:plasma membrane"/>
    <property type="evidence" value="ECO:0007669"/>
    <property type="project" value="UniProtKB-SubCell"/>
</dbReference>
<dbReference type="PANTHER" id="PTHR30558:SF3">
    <property type="entry name" value="BIOPOLYMER TRANSPORT PROTEIN EXBD-RELATED"/>
    <property type="match status" value="1"/>
</dbReference>
<organism evidence="8">
    <name type="scientific">Candidatus Caldatribacterium californiense</name>
    <dbReference type="NCBI Taxonomy" id="1454726"/>
    <lineage>
        <taxon>Bacteria</taxon>
        <taxon>Pseudomonadati</taxon>
        <taxon>Atribacterota</taxon>
        <taxon>Atribacteria</taxon>
        <taxon>Atribacterales</taxon>
        <taxon>Candidatus Caldatribacteriaceae</taxon>
        <taxon>Candidatus Caldatribacterium</taxon>
    </lineage>
</organism>